<evidence type="ECO:0000313" key="2">
    <source>
        <dbReference type="EMBL" id="SDD29254.1"/>
    </source>
</evidence>
<dbReference type="GO" id="GO:0016462">
    <property type="term" value="F:pyrophosphatase activity"/>
    <property type="evidence" value="ECO:0007669"/>
    <property type="project" value="UniProtKB-ARBA"/>
</dbReference>
<reference evidence="2 3" key="1">
    <citation type="submission" date="2016-10" db="EMBL/GenBank/DDBJ databases">
        <authorList>
            <person name="de Groot N.N."/>
        </authorList>
    </citation>
    <scope>NUCLEOTIDE SEQUENCE [LARGE SCALE GENOMIC DNA]</scope>
    <source>
        <strain evidence="2 3">CPCC 100156</strain>
    </source>
</reference>
<dbReference type="AlphaFoldDB" id="A0A1G6TK58"/>
<evidence type="ECO:0000313" key="3">
    <source>
        <dbReference type="Proteomes" id="UP000198925"/>
    </source>
</evidence>
<accession>A0A1G6TK58</accession>
<dbReference type="SUPFAM" id="SSF55811">
    <property type="entry name" value="Nudix"/>
    <property type="match status" value="1"/>
</dbReference>
<sequence>MSPFLRHIEACNDLPSPAGFIPFRIAGTQVGWLGPELARGLTFFPRDFHFDAEGVALASRLRGPAARTEALAVACRSLAGRGFFTLRDEAFDVRAEPEGPALAQLDRGAIPAFGVQAAGVHLNGLVRRADGLQVWVGVRSRHKPVAPGQLDHLVAGGIPAGLSPLECLVKEAAEEASIPAELAGQARPVARMSYVMRHGIGMRRDILHAFDLDLPEAFTPVPADGEVERFELWPVRRLLETVRDTDRVKFNVNLVLIDLFLREGLIDPASEEGRALRRGLDQGG</sequence>
<dbReference type="RefSeq" id="WP_090663558.1">
    <property type="nucleotide sequence ID" value="NZ_FMZX01000006.1"/>
</dbReference>
<dbReference type="PROSITE" id="PS51462">
    <property type="entry name" value="NUDIX"/>
    <property type="match status" value="1"/>
</dbReference>
<organism evidence="2 3">
    <name type="scientific">Belnapia rosea</name>
    <dbReference type="NCBI Taxonomy" id="938405"/>
    <lineage>
        <taxon>Bacteria</taxon>
        <taxon>Pseudomonadati</taxon>
        <taxon>Pseudomonadota</taxon>
        <taxon>Alphaproteobacteria</taxon>
        <taxon>Acetobacterales</taxon>
        <taxon>Roseomonadaceae</taxon>
        <taxon>Belnapia</taxon>
    </lineage>
</organism>
<dbReference type="Pfam" id="PF15916">
    <property type="entry name" value="DUF4743"/>
    <property type="match status" value="1"/>
</dbReference>
<dbReference type="InterPro" id="IPR000086">
    <property type="entry name" value="NUDIX_hydrolase_dom"/>
</dbReference>
<protein>
    <submittedName>
        <fullName evidence="2">NUDIX domain-containing protein</fullName>
    </submittedName>
</protein>
<dbReference type="Pfam" id="PF00293">
    <property type="entry name" value="NUDIX"/>
    <property type="match status" value="1"/>
</dbReference>
<proteinExistence type="predicted"/>
<dbReference type="STRING" id="938405.SAMN02927895_03310"/>
<dbReference type="Proteomes" id="UP000198925">
    <property type="component" value="Unassembled WGS sequence"/>
</dbReference>
<feature type="domain" description="Nudix hydrolase" evidence="1">
    <location>
        <begin position="117"/>
        <end position="258"/>
    </location>
</feature>
<dbReference type="EMBL" id="FMZX01000006">
    <property type="protein sequence ID" value="SDD29254.1"/>
    <property type="molecule type" value="Genomic_DNA"/>
</dbReference>
<gene>
    <name evidence="2" type="ORF">SAMN04487779_100696</name>
</gene>
<dbReference type="FunFam" id="3.90.79.10:FF:000019">
    <property type="entry name" value="Thiamin pyrophosphokinase, putative"/>
    <property type="match status" value="1"/>
</dbReference>
<dbReference type="Gene3D" id="3.90.79.10">
    <property type="entry name" value="Nucleoside Triphosphate Pyrophosphohydrolase"/>
    <property type="match status" value="1"/>
</dbReference>
<dbReference type="InterPro" id="IPR031804">
    <property type="entry name" value="DUF4743"/>
</dbReference>
<keyword evidence="3" id="KW-1185">Reference proteome</keyword>
<dbReference type="InterPro" id="IPR015797">
    <property type="entry name" value="NUDIX_hydrolase-like_dom_sf"/>
</dbReference>
<evidence type="ECO:0000259" key="1">
    <source>
        <dbReference type="PROSITE" id="PS51462"/>
    </source>
</evidence>
<name>A0A1G6TK58_9PROT</name>
<dbReference type="CDD" id="cd03676">
    <property type="entry name" value="NUDIX_Tnr3_like"/>
    <property type="match status" value="1"/>
</dbReference>